<protein>
    <submittedName>
        <fullName evidence="2">F-box/FBD/LRR-repeat protein</fullName>
    </submittedName>
</protein>
<organism evidence="2 3">
    <name type="scientific">Cardamine amara subsp. amara</name>
    <dbReference type="NCBI Taxonomy" id="228776"/>
    <lineage>
        <taxon>Eukaryota</taxon>
        <taxon>Viridiplantae</taxon>
        <taxon>Streptophyta</taxon>
        <taxon>Embryophyta</taxon>
        <taxon>Tracheophyta</taxon>
        <taxon>Spermatophyta</taxon>
        <taxon>Magnoliopsida</taxon>
        <taxon>eudicotyledons</taxon>
        <taxon>Gunneridae</taxon>
        <taxon>Pentapetalae</taxon>
        <taxon>rosids</taxon>
        <taxon>malvids</taxon>
        <taxon>Brassicales</taxon>
        <taxon>Brassicaceae</taxon>
        <taxon>Cardamineae</taxon>
        <taxon>Cardamine</taxon>
    </lineage>
</organism>
<feature type="domain" description="FBD" evidence="1">
    <location>
        <begin position="92"/>
        <end position="159"/>
    </location>
</feature>
<keyword evidence="3" id="KW-1185">Reference proteome</keyword>
<proteinExistence type="predicted"/>
<dbReference type="PANTHER" id="PTHR31900:SF25">
    <property type="entry name" value="FBD DOMAIN-CONTAINING PROTEIN"/>
    <property type="match status" value="1"/>
</dbReference>
<dbReference type="PANTHER" id="PTHR31900">
    <property type="entry name" value="F-BOX/RNI SUPERFAMILY PROTEIN-RELATED"/>
    <property type="match status" value="1"/>
</dbReference>
<dbReference type="Pfam" id="PF08387">
    <property type="entry name" value="FBD"/>
    <property type="match status" value="1"/>
</dbReference>
<dbReference type="InterPro" id="IPR032675">
    <property type="entry name" value="LRR_dom_sf"/>
</dbReference>
<dbReference type="SMART" id="SM00579">
    <property type="entry name" value="FBD"/>
    <property type="match status" value="1"/>
</dbReference>
<dbReference type="InterPro" id="IPR050232">
    <property type="entry name" value="FBL13/AtMIF1-like"/>
</dbReference>
<reference evidence="2 3" key="1">
    <citation type="submission" date="2024-04" db="EMBL/GenBank/DDBJ databases">
        <title>Genome assembly C_amara_ONT_v2.</title>
        <authorList>
            <person name="Yant L."/>
            <person name="Moore C."/>
            <person name="Slenker M."/>
        </authorList>
    </citation>
    <scope>NUCLEOTIDE SEQUENCE [LARGE SCALE GENOMIC DNA]</scope>
    <source>
        <tissue evidence="2">Leaf</tissue>
    </source>
</reference>
<evidence type="ECO:0000313" key="2">
    <source>
        <dbReference type="EMBL" id="KAL1205691.1"/>
    </source>
</evidence>
<sequence length="171" mass="19422">MKTLHTFLAWISKVTNLSLSSSTPKALYAYTRFEPLPQFSNLTRLEVMMDSSEKDWSLATILASCPNLKSLDLWDYLPRLEILDILRLNVPKCLLTSLESVEIFDSVGTELIEYLLGNAAVLKEFTVTLHCRKAEGKSQFVKQILTFPRRSSACQVFVHTFCSCCENYALV</sequence>
<dbReference type="Gene3D" id="3.80.10.10">
    <property type="entry name" value="Ribonuclease Inhibitor"/>
    <property type="match status" value="1"/>
</dbReference>
<evidence type="ECO:0000259" key="1">
    <source>
        <dbReference type="SMART" id="SM00579"/>
    </source>
</evidence>
<dbReference type="InterPro" id="IPR006566">
    <property type="entry name" value="FBD"/>
</dbReference>
<accession>A0ABD1AFZ7</accession>
<evidence type="ECO:0000313" key="3">
    <source>
        <dbReference type="Proteomes" id="UP001558713"/>
    </source>
</evidence>
<comment type="caution">
    <text evidence="2">The sequence shown here is derived from an EMBL/GenBank/DDBJ whole genome shotgun (WGS) entry which is preliminary data.</text>
</comment>
<dbReference type="AlphaFoldDB" id="A0ABD1AFZ7"/>
<dbReference type="Proteomes" id="UP001558713">
    <property type="component" value="Unassembled WGS sequence"/>
</dbReference>
<gene>
    <name evidence="2" type="ORF">V5N11_001392</name>
</gene>
<name>A0ABD1AFZ7_CARAN</name>
<dbReference type="EMBL" id="JBANAX010000514">
    <property type="protein sequence ID" value="KAL1205691.1"/>
    <property type="molecule type" value="Genomic_DNA"/>
</dbReference>
<dbReference type="SUPFAM" id="SSF52047">
    <property type="entry name" value="RNI-like"/>
    <property type="match status" value="1"/>
</dbReference>